<feature type="region of interest" description="Disordered" evidence="2">
    <location>
        <begin position="27"/>
        <end position="245"/>
    </location>
</feature>
<reference evidence="5" key="1">
    <citation type="journal article" date="2019" name="Int. J. Syst. Evol. Microbiol.">
        <title>The Global Catalogue of Microorganisms (GCM) 10K type strain sequencing project: providing services to taxonomists for standard genome sequencing and annotation.</title>
        <authorList>
            <consortium name="The Broad Institute Genomics Platform"/>
            <consortium name="The Broad Institute Genome Sequencing Center for Infectious Disease"/>
            <person name="Wu L."/>
            <person name="Ma J."/>
        </authorList>
    </citation>
    <scope>NUCLEOTIDE SEQUENCE [LARGE SCALE GENOMIC DNA]</scope>
    <source>
        <strain evidence="5">JCM 16702</strain>
    </source>
</reference>
<dbReference type="InterPro" id="IPR008984">
    <property type="entry name" value="SMAD_FHA_dom_sf"/>
</dbReference>
<feature type="compositionally biased region" description="Low complexity" evidence="2">
    <location>
        <begin position="28"/>
        <end position="38"/>
    </location>
</feature>
<evidence type="ECO:0000313" key="5">
    <source>
        <dbReference type="Proteomes" id="UP001500683"/>
    </source>
</evidence>
<comment type="caution">
    <text evidence="4">The sequence shown here is derived from an EMBL/GenBank/DDBJ whole genome shotgun (WGS) entry which is preliminary data.</text>
</comment>
<evidence type="ECO:0000313" key="4">
    <source>
        <dbReference type="EMBL" id="GAA4082556.1"/>
    </source>
</evidence>
<dbReference type="EMBL" id="BAAAZG010000034">
    <property type="protein sequence ID" value="GAA4082556.1"/>
    <property type="molecule type" value="Genomic_DNA"/>
</dbReference>
<dbReference type="Gene3D" id="2.60.200.20">
    <property type="match status" value="1"/>
</dbReference>
<dbReference type="Pfam" id="PF00498">
    <property type="entry name" value="FHA"/>
    <property type="match status" value="1"/>
</dbReference>
<proteinExistence type="predicted"/>
<dbReference type="SMART" id="SM00240">
    <property type="entry name" value="FHA"/>
    <property type="match status" value="1"/>
</dbReference>
<dbReference type="InterPro" id="IPR000253">
    <property type="entry name" value="FHA_dom"/>
</dbReference>
<dbReference type="PROSITE" id="PS50006">
    <property type="entry name" value="FHA_DOMAIN"/>
    <property type="match status" value="1"/>
</dbReference>
<dbReference type="RefSeq" id="WP_344951364.1">
    <property type="nucleotide sequence ID" value="NZ_BAAAZG010000034.1"/>
</dbReference>
<evidence type="ECO:0000256" key="1">
    <source>
        <dbReference type="ARBA" id="ARBA00022553"/>
    </source>
</evidence>
<feature type="domain" description="FHA" evidence="3">
    <location>
        <begin position="317"/>
        <end position="371"/>
    </location>
</feature>
<feature type="compositionally biased region" description="Low complexity" evidence="2">
    <location>
        <begin position="147"/>
        <end position="166"/>
    </location>
</feature>
<dbReference type="CDD" id="cd00060">
    <property type="entry name" value="FHA"/>
    <property type="match status" value="1"/>
</dbReference>
<dbReference type="SUPFAM" id="SSF49879">
    <property type="entry name" value="SMAD/FHA domain"/>
    <property type="match status" value="1"/>
</dbReference>
<organism evidence="4 5">
    <name type="scientific">Actinomadura miaoliensis</name>
    <dbReference type="NCBI Taxonomy" id="430685"/>
    <lineage>
        <taxon>Bacteria</taxon>
        <taxon>Bacillati</taxon>
        <taxon>Actinomycetota</taxon>
        <taxon>Actinomycetes</taxon>
        <taxon>Streptosporangiales</taxon>
        <taxon>Thermomonosporaceae</taxon>
        <taxon>Actinomadura</taxon>
    </lineage>
</organism>
<keyword evidence="5" id="KW-1185">Reference proteome</keyword>
<dbReference type="Proteomes" id="UP001500683">
    <property type="component" value="Unassembled WGS sequence"/>
</dbReference>
<feature type="compositionally biased region" description="Pro residues" evidence="2">
    <location>
        <begin position="228"/>
        <end position="239"/>
    </location>
</feature>
<name>A0ABP7W8D5_9ACTN</name>
<accession>A0ABP7W8D5</accession>
<keyword evidence="1" id="KW-0597">Phosphoprotein</keyword>
<evidence type="ECO:0000256" key="2">
    <source>
        <dbReference type="SAM" id="MobiDB-lite"/>
    </source>
</evidence>
<protein>
    <recommendedName>
        <fullName evidence="3">FHA domain-containing protein</fullName>
    </recommendedName>
</protein>
<feature type="compositionally biased region" description="Low complexity" evidence="2">
    <location>
        <begin position="46"/>
        <end position="126"/>
    </location>
</feature>
<gene>
    <name evidence="4" type="ORF">GCM10022214_47180</name>
</gene>
<sequence>MATLNCPVCDEPYQQGDLVCMSCGANLARSGGARRPGAGYPPPPQQQGSPQYPHQPPYEQQAPGQPQHQVPPYQQQDPPYQQQDPGQYDPGQYQPAGGHPQHQAPSPYQQAPQHQAPQHQSPAAPQDPWAQQRPEAWNPPVQPPAPAQQHAPQHQQHQPPGHQQQGGLSGGQQMPDNAWGQPAPQMPDQQWGPPQQQAPPGHDPHHHQQHGPGPQPHAPAEHQYAPPSHQPDPRAPMPPTYGREATLLPPEAQQHQQQAQARPDSTAFMCPYCEAVLTNPGAAQCESCLRPLPSQGTPVLRVQFPSGEIKVSVGQHLVLGRDAGQSPVASTFTQFDNVSRRHSTVWLDPSGTAWVRDEGSTNGTFVNGERLPRGVEAPLRDGDQLRLAADVTGTVQLK</sequence>
<feature type="compositionally biased region" description="Low complexity" evidence="2">
    <location>
        <begin position="186"/>
        <end position="200"/>
    </location>
</feature>
<evidence type="ECO:0000259" key="3">
    <source>
        <dbReference type="PROSITE" id="PS50006"/>
    </source>
</evidence>